<comment type="caution">
    <text evidence="2">The sequence shown here is derived from an EMBL/GenBank/DDBJ whole genome shotgun (WGS) entry which is preliminary data.</text>
</comment>
<dbReference type="AlphaFoldDB" id="A0A415J131"/>
<evidence type="ECO:0000256" key="1">
    <source>
        <dbReference type="SAM" id="Coils"/>
    </source>
</evidence>
<gene>
    <name evidence="2" type="ORF">DW035_11500</name>
</gene>
<dbReference type="SUPFAM" id="SSF52540">
    <property type="entry name" value="P-loop containing nucleoside triphosphate hydrolases"/>
    <property type="match status" value="1"/>
</dbReference>
<dbReference type="InterPro" id="IPR022205">
    <property type="entry name" value="DUF3732"/>
</dbReference>
<dbReference type="InterPro" id="IPR027417">
    <property type="entry name" value="P-loop_NTPase"/>
</dbReference>
<organism evidence="2 3">
    <name type="scientific">Phocaeicola plebeius</name>
    <dbReference type="NCBI Taxonomy" id="310297"/>
    <lineage>
        <taxon>Bacteria</taxon>
        <taxon>Pseudomonadati</taxon>
        <taxon>Bacteroidota</taxon>
        <taxon>Bacteroidia</taxon>
        <taxon>Bacteroidales</taxon>
        <taxon>Bacteroidaceae</taxon>
        <taxon>Phocaeicola</taxon>
    </lineage>
</organism>
<dbReference type="EMBL" id="QROI01000017">
    <property type="protein sequence ID" value="RHL13611.1"/>
    <property type="molecule type" value="Genomic_DNA"/>
</dbReference>
<dbReference type="RefSeq" id="WP_118441777.1">
    <property type="nucleotide sequence ID" value="NZ_QROD01000017.1"/>
</dbReference>
<evidence type="ECO:0000313" key="3">
    <source>
        <dbReference type="Proteomes" id="UP000284916"/>
    </source>
</evidence>
<proteinExistence type="predicted"/>
<protein>
    <submittedName>
        <fullName evidence="2">DUF3732 domain-containing protein</fullName>
    </submittedName>
</protein>
<dbReference type="Pfam" id="PF12532">
    <property type="entry name" value="DUF3732"/>
    <property type="match status" value="1"/>
</dbReference>
<keyword evidence="1" id="KW-0175">Coiled coil</keyword>
<dbReference type="Proteomes" id="UP000284916">
    <property type="component" value="Unassembled WGS sequence"/>
</dbReference>
<accession>A0A415J131</accession>
<name>A0A415J131_9BACT</name>
<sequence>MNFYIKKIRLWFKTHPQPVTYTFEPNKVNVITGDSSTGKSSILRVIDYCLLAPESTIVEDVINENVAWYGLNFHLNGHDYVIARKAPSESGFADRDFYWSEDSNDMPDAIPKPTVGITRAFLLSFFNQKFACDGLIVKQDKKEINISFRNFLLFNFLTEDIIATFNSYFDYRFFSDEKLDGIVSEIFKLGIGIDEPQEQILSHQIKSLEREISNQYKYKNIDKENNIRYKKKIESLKGLAKSLGLLDDEEMDINSKEFVAKIKSEILEFYKFTDSYRKGQEIKRLELEAEEIKEQLRCYKALRRSYNKAKRYAEEVKDSLSPVEYLRQNLDSVVMGVETIELLHSLEDAYQSVTQIQLPDDYLPADMESRVSELKKKLMAINVKQDAFKEYIKRWFDYNWLAKTVKLENELKGIKPVSCKYIGDIELTNKEDLLYSLTKQYNQLISNNRKCINKMLDYIQSYYEQQDGMSDNYRNKRIGFDEAKLTLNLYNNSDSYYPIRNIGSKSNYMFLHLCFFLGLQEYIKEIYPQRVANFLFIDQPSIPYYGTNRRRGEISDELGNLRLRKRDDESKLKSAFKLIDQFMKQNVKSDGTDNFQIILIEHADSEYWKDFSSFETRYVFTQDKDFGLIPYYIVGE</sequence>
<evidence type="ECO:0000313" key="2">
    <source>
        <dbReference type="EMBL" id="RHL13611.1"/>
    </source>
</evidence>
<dbReference type="Gene3D" id="3.40.50.300">
    <property type="entry name" value="P-loop containing nucleotide triphosphate hydrolases"/>
    <property type="match status" value="1"/>
</dbReference>
<reference evidence="2 3" key="1">
    <citation type="submission" date="2018-08" db="EMBL/GenBank/DDBJ databases">
        <title>A genome reference for cultivated species of the human gut microbiota.</title>
        <authorList>
            <person name="Zou Y."/>
            <person name="Xue W."/>
            <person name="Luo G."/>
        </authorList>
    </citation>
    <scope>NUCLEOTIDE SEQUENCE [LARGE SCALE GENOMIC DNA]</scope>
    <source>
        <strain evidence="2 3">AF39-11</strain>
    </source>
</reference>
<feature type="coiled-coil region" evidence="1">
    <location>
        <begin position="282"/>
        <end position="309"/>
    </location>
</feature>